<organism evidence="1 2">
    <name type="scientific">Trifolium subterraneum</name>
    <name type="common">Subterranean clover</name>
    <dbReference type="NCBI Taxonomy" id="3900"/>
    <lineage>
        <taxon>Eukaryota</taxon>
        <taxon>Viridiplantae</taxon>
        <taxon>Streptophyta</taxon>
        <taxon>Embryophyta</taxon>
        <taxon>Tracheophyta</taxon>
        <taxon>Spermatophyta</taxon>
        <taxon>Magnoliopsida</taxon>
        <taxon>eudicotyledons</taxon>
        <taxon>Gunneridae</taxon>
        <taxon>Pentapetalae</taxon>
        <taxon>rosids</taxon>
        <taxon>fabids</taxon>
        <taxon>Fabales</taxon>
        <taxon>Fabaceae</taxon>
        <taxon>Papilionoideae</taxon>
        <taxon>50 kb inversion clade</taxon>
        <taxon>NPAAA clade</taxon>
        <taxon>Hologalegina</taxon>
        <taxon>IRL clade</taxon>
        <taxon>Trifolieae</taxon>
        <taxon>Trifolium</taxon>
    </lineage>
</organism>
<accession>A0A2Z6PDU6</accession>
<dbReference type="EMBL" id="DF974333">
    <property type="protein sequence ID" value="GAU47632.1"/>
    <property type="molecule type" value="Genomic_DNA"/>
</dbReference>
<evidence type="ECO:0000313" key="1">
    <source>
        <dbReference type="EMBL" id="GAU47632.1"/>
    </source>
</evidence>
<evidence type="ECO:0000313" key="2">
    <source>
        <dbReference type="Proteomes" id="UP000242715"/>
    </source>
</evidence>
<dbReference type="AlphaFoldDB" id="A0A2Z6PDU6"/>
<sequence length="96" mass="11328">MKVRDMGVWVEGSWSWSLTWHRRFFQWEEELLVELMESLESTSLSLESDRWGWLPEDGVPPDLFVLFESLSGAARSEERIYVNLAHYALGHLKDKK</sequence>
<name>A0A2Z6PDU6_TRISU</name>
<protein>
    <submittedName>
        <fullName evidence="1">Uncharacterized protein</fullName>
    </submittedName>
</protein>
<dbReference type="Proteomes" id="UP000242715">
    <property type="component" value="Unassembled WGS sequence"/>
</dbReference>
<reference evidence="2" key="1">
    <citation type="journal article" date="2017" name="Front. Plant Sci.">
        <title>Climate Clever Clovers: New Paradigm to Reduce the Environmental Footprint of Ruminants by Breeding Low Methanogenic Forages Utilizing Haplotype Variation.</title>
        <authorList>
            <person name="Kaur P."/>
            <person name="Appels R."/>
            <person name="Bayer P.E."/>
            <person name="Keeble-Gagnere G."/>
            <person name="Wang J."/>
            <person name="Hirakawa H."/>
            <person name="Shirasawa K."/>
            <person name="Vercoe P."/>
            <person name="Stefanova K."/>
            <person name="Durmic Z."/>
            <person name="Nichols P."/>
            <person name="Revell C."/>
            <person name="Isobe S.N."/>
            <person name="Edwards D."/>
            <person name="Erskine W."/>
        </authorList>
    </citation>
    <scope>NUCLEOTIDE SEQUENCE [LARGE SCALE GENOMIC DNA]</scope>
    <source>
        <strain evidence="2">cv. Daliak</strain>
    </source>
</reference>
<proteinExistence type="predicted"/>
<keyword evidence="2" id="KW-1185">Reference proteome</keyword>
<gene>
    <name evidence="1" type="ORF">TSUD_137630</name>
</gene>